<keyword evidence="6" id="KW-1185">Reference proteome</keyword>
<dbReference type="RefSeq" id="XP_018041174.1">
    <property type="nucleotide sequence ID" value="XM_018177797.1"/>
</dbReference>
<name>A0A177CVQ6_9PLEO</name>
<dbReference type="Proteomes" id="UP000077069">
    <property type="component" value="Unassembled WGS sequence"/>
</dbReference>
<dbReference type="OrthoDB" id="47007at2759"/>
<evidence type="ECO:0000256" key="2">
    <source>
        <dbReference type="ARBA" id="ARBA00022857"/>
    </source>
</evidence>
<dbReference type="InParanoid" id="A0A177CVQ6"/>
<dbReference type="InterPro" id="IPR036291">
    <property type="entry name" value="NAD(P)-bd_dom_sf"/>
</dbReference>
<keyword evidence="3" id="KW-0560">Oxidoreductase</keyword>
<evidence type="ECO:0000313" key="5">
    <source>
        <dbReference type="EMBL" id="OAG10809.1"/>
    </source>
</evidence>
<dbReference type="PANTHER" id="PTHR48107:SF16">
    <property type="entry name" value="NADPH-DEPENDENT ALDEHYDE REDUCTASE 1, CHLOROPLASTIC"/>
    <property type="match status" value="1"/>
</dbReference>
<evidence type="ECO:0000256" key="3">
    <source>
        <dbReference type="ARBA" id="ARBA00023002"/>
    </source>
</evidence>
<protein>
    <submittedName>
        <fullName evidence="5">Short chain dehydrogenase/ reductase-like protein</fullName>
    </submittedName>
</protein>
<evidence type="ECO:0000256" key="1">
    <source>
        <dbReference type="ARBA" id="ARBA00006484"/>
    </source>
</evidence>
<comment type="similarity">
    <text evidence="1">Belongs to the short-chain dehydrogenases/reductases (SDR) family.</text>
</comment>
<dbReference type="PRINTS" id="PR00081">
    <property type="entry name" value="GDHRDH"/>
</dbReference>
<dbReference type="PRINTS" id="PR00080">
    <property type="entry name" value="SDRFAMILY"/>
</dbReference>
<dbReference type="Gene3D" id="3.40.50.720">
    <property type="entry name" value="NAD(P)-binding Rossmann-like Domain"/>
    <property type="match status" value="1"/>
</dbReference>
<dbReference type="InterPro" id="IPR020904">
    <property type="entry name" value="Sc_DH/Rdtase_CS"/>
</dbReference>
<keyword evidence="2" id="KW-0521">NADP</keyword>
<evidence type="ECO:0000256" key="4">
    <source>
        <dbReference type="SAM" id="MobiDB-lite"/>
    </source>
</evidence>
<dbReference type="EMBL" id="KV441549">
    <property type="protein sequence ID" value="OAG10809.1"/>
    <property type="molecule type" value="Genomic_DNA"/>
</dbReference>
<dbReference type="AlphaFoldDB" id="A0A177CVQ6"/>
<accession>A0A177CVQ6</accession>
<dbReference type="SUPFAM" id="SSF51735">
    <property type="entry name" value="NAD(P)-binding Rossmann-fold domains"/>
    <property type="match status" value="1"/>
</dbReference>
<evidence type="ECO:0000313" key="6">
    <source>
        <dbReference type="Proteomes" id="UP000077069"/>
    </source>
</evidence>
<dbReference type="PANTHER" id="PTHR48107">
    <property type="entry name" value="NADPH-DEPENDENT ALDEHYDE REDUCTASE-LIKE PROTEIN, CHLOROPLASTIC-RELATED"/>
    <property type="match status" value="1"/>
</dbReference>
<dbReference type="InterPro" id="IPR002347">
    <property type="entry name" value="SDR_fam"/>
</dbReference>
<gene>
    <name evidence="5" type="ORF">CC84DRAFT_1161659</name>
</gene>
<dbReference type="GO" id="GO:0016614">
    <property type="term" value="F:oxidoreductase activity, acting on CH-OH group of donors"/>
    <property type="evidence" value="ECO:0007669"/>
    <property type="project" value="UniProtKB-ARBA"/>
</dbReference>
<feature type="region of interest" description="Disordered" evidence="4">
    <location>
        <begin position="1"/>
        <end position="31"/>
    </location>
</feature>
<dbReference type="PROSITE" id="PS00061">
    <property type="entry name" value="ADH_SHORT"/>
    <property type="match status" value="1"/>
</dbReference>
<dbReference type="Pfam" id="PF13561">
    <property type="entry name" value="adh_short_C2"/>
    <property type="match status" value="1"/>
</dbReference>
<reference evidence="5 6" key="1">
    <citation type="submission" date="2016-05" db="EMBL/GenBank/DDBJ databases">
        <title>Comparative analysis of secretome profiles of manganese(II)-oxidizing ascomycete fungi.</title>
        <authorList>
            <consortium name="DOE Joint Genome Institute"/>
            <person name="Zeiner C.A."/>
            <person name="Purvine S.O."/>
            <person name="Zink E.M."/>
            <person name="Wu S."/>
            <person name="Pasa-Tolic L."/>
            <person name="Chaput D.L."/>
            <person name="Haridas S."/>
            <person name="Grigoriev I.V."/>
            <person name="Santelli C.M."/>
            <person name="Hansel C.M."/>
        </authorList>
    </citation>
    <scope>NUCLEOTIDE SEQUENCE [LARGE SCALE GENOMIC DNA]</scope>
    <source>
        <strain evidence="5 6">AP3s5-JAC2a</strain>
    </source>
</reference>
<dbReference type="FunFam" id="3.40.50.720:FF:000084">
    <property type="entry name" value="Short-chain dehydrogenase reductase"/>
    <property type="match status" value="1"/>
</dbReference>
<dbReference type="STRING" id="1460663.A0A177CVQ6"/>
<proteinExistence type="inferred from homology"/>
<dbReference type="GeneID" id="28761283"/>
<organism evidence="5 6">
    <name type="scientific">Paraphaeosphaeria sporulosa</name>
    <dbReference type="NCBI Taxonomy" id="1460663"/>
    <lineage>
        <taxon>Eukaryota</taxon>
        <taxon>Fungi</taxon>
        <taxon>Dikarya</taxon>
        <taxon>Ascomycota</taxon>
        <taxon>Pezizomycotina</taxon>
        <taxon>Dothideomycetes</taxon>
        <taxon>Pleosporomycetidae</taxon>
        <taxon>Pleosporales</taxon>
        <taxon>Massarineae</taxon>
        <taxon>Didymosphaeriaceae</taxon>
        <taxon>Paraphaeosphaeria</taxon>
    </lineage>
</organism>
<sequence length="310" mass="33516">MGEQEGPITAYPSTEIKPQNQEGGPGLDKNMDPYANWTQLEFWDDNGKPYLKEYEGRGLLEGKAALITGGDSGIGRSVAILFAREGADVSIVYLPEEEEDAQYVKKKIEEAGRKANLMAFNLRDRKNCEKAVEGHMKAFGKLNVLVNNAAMQEGCEDISDIDLDVTEKTFQTNVVSMFAMTKYAIKHMKRGDCIVNSSSVAAYMSNPQLLDYASTKGAIATFTRGLAQQQAKNGIRVNAVAPGIIWTPLQPATKNVSDDAMKGLGVGACPLNRPGMPIEMATLYVTLASPFGSYCTGEVLHGSGGIEMQG</sequence>